<sequence length="168" mass="18019">MGIETNFRSANVITVVATGSLIVTTVIFLVGFSTANWVTAVIDWYKASRACAVIALIFLFAAMGVSVMIAISVIVYAVKLFDNPSNDVFALAYSFHLCAVTASICMFILTPLYGIGHVRTKPGVSNMAQPGMVIHAPGQAYVVNNQTTFPMTSHPHQSHTNPAYANMS</sequence>
<evidence type="ECO:0000313" key="3">
    <source>
        <dbReference type="Proteomes" id="UP001164746"/>
    </source>
</evidence>
<keyword evidence="3" id="KW-1185">Reference proteome</keyword>
<accession>A0ABY7EVE7</accession>
<organism evidence="2 3">
    <name type="scientific">Mya arenaria</name>
    <name type="common">Soft-shell clam</name>
    <dbReference type="NCBI Taxonomy" id="6604"/>
    <lineage>
        <taxon>Eukaryota</taxon>
        <taxon>Metazoa</taxon>
        <taxon>Spiralia</taxon>
        <taxon>Lophotrochozoa</taxon>
        <taxon>Mollusca</taxon>
        <taxon>Bivalvia</taxon>
        <taxon>Autobranchia</taxon>
        <taxon>Heteroconchia</taxon>
        <taxon>Euheterodonta</taxon>
        <taxon>Imparidentia</taxon>
        <taxon>Neoheterodontei</taxon>
        <taxon>Myida</taxon>
        <taxon>Myoidea</taxon>
        <taxon>Myidae</taxon>
        <taxon>Mya</taxon>
    </lineage>
</organism>
<protein>
    <submittedName>
        <fullName evidence="2">Uncharacterized protein</fullName>
    </submittedName>
</protein>
<keyword evidence="1" id="KW-1133">Transmembrane helix</keyword>
<reference evidence="2" key="1">
    <citation type="submission" date="2022-11" db="EMBL/GenBank/DDBJ databases">
        <title>Centuries of genome instability and evolution in soft-shell clam transmissible cancer (bioRxiv).</title>
        <authorList>
            <person name="Hart S.F.M."/>
            <person name="Yonemitsu M.A."/>
            <person name="Giersch R.M."/>
            <person name="Beal B.F."/>
            <person name="Arriagada G."/>
            <person name="Davis B.W."/>
            <person name="Ostrander E.A."/>
            <person name="Goff S.P."/>
            <person name="Metzger M.J."/>
        </authorList>
    </citation>
    <scope>NUCLEOTIDE SEQUENCE</scope>
    <source>
        <strain evidence="2">MELC-2E11</strain>
        <tissue evidence="2">Siphon/mantle</tissue>
    </source>
</reference>
<dbReference type="Proteomes" id="UP001164746">
    <property type="component" value="Chromosome 8"/>
</dbReference>
<feature type="transmembrane region" description="Helical" evidence="1">
    <location>
        <begin position="12"/>
        <end position="38"/>
    </location>
</feature>
<feature type="transmembrane region" description="Helical" evidence="1">
    <location>
        <begin position="90"/>
        <end position="113"/>
    </location>
</feature>
<feature type="transmembrane region" description="Helical" evidence="1">
    <location>
        <begin position="50"/>
        <end position="78"/>
    </location>
</feature>
<evidence type="ECO:0000256" key="1">
    <source>
        <dbReference type="SAM" id="Phobius"/>
    </source>
</evidence>
<name>A0ABY7EVE7_MYAAR</name>
<proteinExistence type="predicted"/>
<evidence type="ECO:0000313" key="2">
    <source>
        <dbReference type="EMBL" id="WAR13079.1"/>
    </source>
</evidence>
<keyword evidence="1" id="KW-0812">Transmembrane</keyword>
<dbReference type="EMBL" id="CP111019">
    <property type="protein sequence ID" value="WAR13079.1"/>
    <property type="molecule type" value="Genomic_DNA"/>
</dbReference>
<gene>
    <name evidence="2" type="ORF">MAR_027259</name>
</gene>
<keyword evidence="1" id="KW-0472">Membrane</keyword>